<proteinExistence type="predicted"/>
<dbReference type="EMBL" id="BSXT01019349">
    <property type="protein sequence ID" value="GMG18307.1"/>
    <property type="molecule type" value="Genomic_DNA"/>
</dbReference>
<dbReference type="Proteomes" id="UP001165121">
    <property type="component" value="Unassembled WGS sequence"/>
</dbReference>
<evidence type="ECO:0000256" key="1">
    <source>
        <dbReference type="SAM" id="MobiDB-lite"/>
    </source>
</evidence>
<sequence>MGLKATEYPSPPTLECWIPAEAGAELWKWKKRLRSAFGMTKFSSRRQKSSSSAGVVTDPALVPLPQTPKKIEQGKLKPTTTGGVFSTTAGRSPYFQDSHMVTPCSAKRQDRADRAADNSKATENTRRGTGKSMRRRFQADDDSSNEEEGYDGDGGVQMNEYMCQIRELTDSEQSNATPRIEVATHRPL</sequence>
<gene>
    <name evidence="2" type="ORF">Pfra01_003064300</name>
</gene>
<keyword evidence="3" id="KW-1185">Reference proteome</keyword>
<comment type="caution">
    <text evidence="2">The sequence shown here is derived from an EMBL/GenBank/DDBJ whole genome shotgun (WGS) entry which is preliminary data.</text>
</comment>
<feature type="region of interest" description="Disordered" evidence="1">
    <location>
        <begin position="41"/>
        <end position="188"/>
    </location>
</feature>
<evidence type="ECO:0000313" key="3">
    <source>
        <dbReference type="Proteomes" id="UP001165121"/>
    </source>
</evidence>
<feature type="compositionally biased region" description="Basic and acidic residues" evidence="1">
    <location>
        <begin position="107"/>
        <end position="117"/>
    </location>
</feature>
<name>A0A9W6YRD3_9STRA</name>
<reference evidence="2" key="1">
    <citation type="submission" date="2023-04" db="EMBL/GenBank/DDBJ databases">
        <title>Phytophthora fragariaefolia NBRC 109709.</title>
        <authorList>
            <person name="Ichikawa N."/>
            <person name="Sato H."/>
            <person name="Tonouchi N."/>
        </authorList>
    </citation>
    <scope>NUCLEOTIDE SEQUENCE</scope>
    <source>
        <strain evidence="2">NBRC 109709</strain>
    </source>
</reference>
<dbReference type="OrthoDB" id="118240at2759"/>
<feature type="compositionally biased region" description="Acidic residues" evidence="1">
    <location>
        <begin position="140"/>
        <end position="151"/>
    </location>
</feature>
<evidence type="ECO:0000313" key="2">
    <source>
        <dbReference type="EMBL" id="GMG18307.1"/>
    </source>
</evidence>
<protein>
    <submittedName>
        <fullName evidence="2">Unnamed protein product</fullName>
    </submittedName>
</protein>
<dbReference type="AlphaFoldDB" id="A0A9W6YRD3"/>
<organism evidence="2 3">
    <name type="scientific">Phytophthora fragariaefolia</name>
    <dbReference type="NCBI Taxonomy" id="1490495"/>
    <lineage>
        <taxon>Eukaryota</taxon>
        <taxon>Sar</taxon>
        <taxon>Stramenopiles</taxon>
        <taxon>Oomycota</taxon>
        <taxon>Peronosporomycetes</taxon>
        <taxon>Peronosporales</taxon>
        <taxon>Peronosporaceae</taxon>
        <taxon>Phytophthora</taxon>
    </lineage>
</organism>
<accession>A0A9W6YRD3</accession>
<feature type="compositionally biased region" description="Polar residues" evidence="1">
    <location>
        <begin position="78"/>
        <end position="90"/>
    </location>
</feature>